<dbReference type="Gene3D" id="3.40.630.30">
    <property type="match status" value="1"/>
</dbReference>
<keyword evidence="4 5" id="KW-0012">Acyltransferase</keyword>
<accession>A0A9E8HIB8</accession>
<feature type="active site" description="Proton donor" evidence="5">
    <location>
        <position position="114"/>
    </location>
</feature>
<evidence type="ECO:0000256" key="3">
    <source>
        <dbReference type="ARBA" id="ARBA00022679"/>
    </source>
</evidence>
<dbReference type="EMBL" id="CP101527">
    <property type="protein sequence ID" value="UZW73872.1"/>
    <property type="molecule type" value="Genomic_DNA"/>
</dbReference>
<dbReference type="CDD" id="cd04301">
    <property type="entry name" value="NAT_SF"/>
    <property type="match status" value="1"/>
</dbReference>
<evidence type="ECO:0000256" key="4">
    <source>
        <dbReference type="ARBA" id="ARBA00023315"/>
    </source>
</evidence>
<dbReference type="RefSeq" id="WP_251810012.1">
    <property type="nucleotide sequence ID" value="NZ_CP101527.1"/>
</dbReference>
<dbReference type="KEGG" id="asem:NNL22_12600"/>
<reference evidence="8" key="1">
    <citation type="submission" date="2022-07" db="EMBL/GenBank/DDBJ databases">
        <title>Alkalimarinus sp. nov., isolated from gut of a Alitta virens.</title>
        <authorList>
            <person name="Yang A.I."/>
            <person name="Shin N.-R."/>
        </authorList>
    </citation>
    <scope>NUCLEOTIDE SEQUENCE</scope>
    <source>
        <strain evidence="8">FA028</strain>
    </source>
</reference>
<keyword evidence="3 5" id="KW-0808">Transferase</keyword>
<dbReference type="InterPro" id="IPR050680">
    <property type="entry name" value="YpeA/RimI_acetyltransf"/>
</dbReference>
<feature type="binding site" evidence="5">
    <location>
        <position position="107"/>
    </location>
    <ligand>
        <name>acetyl-CoA</name>
        <dbReference type="ChEBI" id="CHEBI:57288"/>
    </ligand>
</feature>
<comment type="subcellular location">
    <subcellularLocation>
        <location evidence="5 6">Cytoplasm</location>
    </subcellularLocation>
</comment>
<sequence length="146" mass="16408">MKFRKMLVSDLGSVLTVERSAYSHPWTEGNFRDSLEGNDEVWLLESNDKLLGHGVISVAVGEAHLLNICVANHSQRQGLGRYILHHLLTRSELLGAGIMFLEVRESNSPALALYQSERFEQIGVRKNYYPLGSERENALVMSRPIG</sequence>
<organism evidence="8 9">
    <name type="scientific">Alkalimarinus sediminis</name>
    <dbReference type="NCBI Taxonomy" id="1632866"/>
    <lineage>
        <taxon>Bacteria</taxon>
        <taxon>Pseudomonadati</taxon>
        <taxon>Pseudomonadota</taxon>
        <taxon>Gammaproteobacteria</taxon>
        <taxon>Alteromonadales</taxon>
        <taxon>Alteromonadaceae</taxon>
        <taxon>Alkalimarinus</taxon>
    </lineage>
</organism>
<comment type="similarity">
    <text evidence="1 5 6">Belongs to the acetyltransferase family. RimI subfamily.</text>
</comment>
<dbReference type="PROSITE" id="PS51186">
    <property type="entry name" value="GNAT"/>
    <property type="match status" value="1"/>
</dbReference>
<evidence type="ECO:0000256" key="1">
    <source>
        <dbReference type="ARBA" id="ARBA00005395"/>
    </source>
</evidence>
<gene>
    <name evidence="5 8" type="primary">rimI</name>
    <name evidence="8" type="ORF">NNL22_12600</name>
</gene>
<evidence type="ECO:0000256" key="5">
    <source>
        <dbReference type="HAMAP-Rule" id="MF_02210"/>
    </source>
</evidence>
<evidence type="ECO:0000256" key="2">
    <source>
        <dbReference type="ARBA" id="ARBA00022490"/>
    </source>
</evidence>
<dbReference type="InterPro" id="IPR043690">
    <property type="entry name" value="RimI"/>
</dbReference>
<feature type="active site" description="Proton acceptor" evidence="5">
    <location>
        <position position="102"/>
    </location>
</feature>
<feature type="domain" description="N-acetyltransferase" evidence="7">
    <location>
        <begin position="1"/>
        <end position="146"/>
    </location>
</feature>
<dbReference type="Proteomes" id="UP001164472">
    <property type="component" value="Chromosome"/>
</dbReference>
<comment type="caution">
    <text evidence="5">Lacks conserved residue(s) required for the propagation of feature annotation.</text>
</comment>
<comment type="function">
    <text evidence="5 6">Acetylates the N-terminal alanine of ribosomal protein bS18.</text>
</comment>
<comment type="catalytic activity">
    <reaction evidence="5 6">
        <text>N-terminal L-alanyl-[ribosomal protein bS18] + acetyl-CoA = N-terminal N(alpha)-acetyl-L-alanyl-[ribosomal protein bS18] + CoA + H(+)</text>
        <dbReference type="Rhea" id="RHEA:43756"/>
        <dbReference type="Rhea" id="RHEA-COMP:10676"/>
        <dbReference type="Rhea" id="RHEA-COMP:10677"/>
        <dbReference type="ChEBI" id="CHEBI:15378"/>
        <dbReference type="ChEBI" id="CHEBI:57287"/>
        <dbReference type="ChEBI" id="CHEBI:57288"/>
        <dbReference type="ChEBI" id="CHEBI:64718"/>
        <dbReference type="ChEBI" id="CHEBI:83683"/>
        <dbReference type="EC" id="2.3.1.266"/>
    </reaction>
</comment>
<dbReference type="NCBIfam" id="TIGR01575">
    <property type="entry name" value="rimI"/>
    <property type="match status" value="1"/>
</dbReference>
<keyword evidence="8" id="KW-0687">Ribonucleoprotein</keyword>
<keyword evidence="2 5" id="KW-0963">Cytoplasm</keyword>
<dbReference type="GO" id="GO:0008999">
    <property type="term" value="F:protein-N-terminal-alanine acetyltransferase activity"/>
    <property type="evidence" value="ECO:0007669"/>
    <property type="project" value="UniProtKB-UniRule"/>
</dbReference>
<dbReference type="GO" id="GO:0005737">
    <property type="term" value="C:cytoplasm"/>
    <property type="evidence" value="ECO:0007669"/>
    <property type="project" value="UniProtKB-SubCell"/>
</dbReference>
<dbReference type="Pfam" id="PF00583">
    <property type="entry name" value="Acetyltransf_1"/>
    <property type="match status" value="1"/>
</dbReference>
<evidence type="ECO:0000313" key="8">
    <source>
        <dbReference type="EMBL" id="UZW73872.1"/>
    </source>
</evidence>
<dbReference type="HAMAP" id="MF_02210">
    <property type="entry name" value="RimI"/>
    <property type="match status" value="1"/>
</dbReference>
<evidence type="ECO:0000259" key="7">
    <source>
        <dbReference type="PROSITE" id="PS51186"/>
    </source>
</evidence>
<dbReference type="GO" id="GO:0005840">
    <property type="term" value="C:ribosome"/>
    <property type="evidence" value="ECO:0007669"/>
    <property type="project" value="UniProtKB-KW"/>
</dbReference>
<dbReference type="InterPro" id="IPR000182">
    <property type="entry name" value="GNAT_dom"/>
</dbReference>
<evidence type="ECO:0000256" key="6">
    <source>
        <dbReference type="RuleBase" id="RU363094"/>
    </source>
</evidence>
<dbReference type="PANTHER" id="PTHR43420">
    <property type="entry name" value="ACETYLTRANSFERASE"/>
    <property type="match status" value="1"/>
</dbReference>
<dbReference type="PANTHER" id="PTHR43420:SF51">
    <property type="entry name" value="PEPTIDYL-LYSINE N-ACETYLTRANSFERASE YIAC"/>
    <property type="match status" value="1"/>
</dbReference>
<dbReference type="InterPro" id="IPR006464">
    <property type="entry name" value="AcTrfase_RimI/Ard1"/>
</dbReference>
<keyword evidence="8" id="KW-0689">Ribosomal protein</keyword>
<dbReference type="InterPro" id="IPR016181">
    <property type="entry name" value="Acyl_CoA_acyltransferase"/>
</dbReference>
<keyword evidence="9" id="KW-1185">Reference proteome</keyword>
<name>A0A9E8HIB8_9ALTE</name>
<dbReference type="AlphaFoldDB" id="A0A9E8HIB8"/>
<protein>
    <recommendedName>
        <fullName evidence="5 6">[Ribosomal protein bS18]-alanine N-acetyltransferase</fullName>
        <ecNumber evidence="5 6">2.3.1.266</ecNumber>
    </recommendedName>
</protein>
<dbReference type="EC" id="2.3.1.266" evidence="5 6"/>
<dbReference type="SUPFAM" id="SSF55729">
    <property type="entry name" value="Acyl-CoA N-acyltransferases (Nat)"/>
    <property type="match status" value="1"/>
</dbReference>
<proteinExistence type="inferred from homology"/>
<evidence type="ECO:0000313" key="9">
    <source>
        <dbReference type="Proteomes" id="UP001164472"/>
    </source>
</evidence>